<dbReference type="SUPFAM" id="SSF56796">
    <property type="entry name" value="Dehydroquinate synthase-like"/>
    <property type="match status" value="1"/>
</dbReference>
<feature type="compositionally biased region" description="Low complexity" evidence="3">
    <location>
        <begin position="90"/>
        <end position="99"/>
    </location>
</feature>
<feature type="compositionally biased region" description="Basic and acidic residues" evidence="3">
    <location>
        <begin position="100"/>
        <end position="113"/>
    </location>
</feature>
<sequence length="404" mass="41513">MPEHRSPVVLDRAVQAGPAHFPVHIRHGGGDLDGSLAELTEVVRGLGHPRTVLLTHPALPTRHVALVLRHLGAAAPADVLWPARPEGHVGRPARSSGPSRRSDLSRPGRDGARRAGAGPVVPDGSLVVALGGTRTLAAAGRVRRADGTRPPVLRLPTTLRAMTDSALSVAGDGNGCAAPVLVRVQLEFLETLPARDVCAGLSAPAAVVLAVVPASREQVAARLRRDGRYDPAVLASFVVLSVQARAALLCYDPQEDGPGAAFGYGRAVARALRAEPDADLRHGAAEALGIRVAARVSRLAGLLDAEGERAHADLLDRAGLPRSLPPRVSVESVLDALVGDGAGAGLVLLDRLGQPHVHRGRLVTPVDAGLLRAGLATIAPQPAAPPAPAATAPATRAPQPVAVP</sequence>
<dbReference type="EMBL" id="WTFF01000182">
    <property type="protein sequence ID" value="MBW5484671.1"/>
    <property type="molecule type" value="Genomic_DNA"/>
</dbReference>
<feature type="region of interest" description="Disordered" evidence="3">
    <location>
        <begin position="382"/>
        <end position="404"/>
    </location>
</feature>
<evidence type="ECO:0000313" key="6">
    <source>
        <dbReference type="Proteomes" id="UP000812013"/>
    </source>
</evidence>
<comment type="caution">
    <text evidence="5">The sequence shown here is derived from an EMBL/GenBank/DDBJ whole genome shotgun (WGS) entry which is preliminary data.</text>
</comment>
<proteinExistence type="predicted"/>
<keyword evidence="2" id="KW-0456">Lyase</keyword>
<evidence type="ECO:0000256" key="2">
    <source>
        <dbReference type="ARBA" id="ARBA00023239"/>
    </source>
</evidence>
<evidence type="ECO:0000313" key="5">
    <source>
        <dbReference type="EMBL" id="MBW5484671.1"/>
    </source>
</evidence>
<organism evidence="5 6">
    <name type="scientific">Streptomyces bambusae</name>
    <dbReference type="NCBI Taxonomy" id="1550616"/>
    <lineage>
        <taxon>Bacteria</taxon>
        <taxon>Bacillati</taxon>
        <taxon>Actinomycetota</taxon>
        <taxon>Actinomycetes</taxon>
        <taxon>Kitasatosporales</taxon>
        <taxon>Streptomycetaceae</taxon>
        <taxon>Streptomyces</taxon>
    </lineage>
</organism>
<dbReference type="Gene3D" id="1.20.1090.10">
    <property type="entry name" value="Dehydroquinate synthase-like - alpha domain"/>
    <property type="match status" value="1"/>
</dbReference>
<keyword evidence="6" id="KW-1185">Reference proteome</keyword>
<evidence type="ECO:0000259" key="4">
    <source>
        <dbReference type="Pfam" id="PF24621"/>
    </source>
</evidence>
<dbReference type="InterPro" id="IPR056179">
    <property type="entry name" value="DHQS_C"/>
</dbReference>
<reference evidence="5 6" key="1">
    <citation type="submission" date="2019-12" db="EMBL/GenBank/DDBJ databases">
        <title>Genome sequence of Streptomyces bambusae.</title>
        <authorList>
            <person name="Bansal K."/>
            <person name="Choksket S."/>
            <person name="Korpole S."/>
            <person name="Patil P.B."/>
        </authorList>
    </citation>
    <scope>NUCLEOTIDE SEQUENCE [LARGE SCALE GENOMIC DNA]</scope>
    <source>
        <strain evidence="5 6">SK60</strain>
    </source>
</reference>
<dbReference type="RefSeq" id="WP_219669423.1">
    <property type="nucleotide sequence ID" value="NZ_WTFF01000182.1"/>
</dbReference>
<dbReference type="Pfam" id="PF24621">
    <property type="entry name" value="DHQS_C"/>
    <property type="match status" value="1"/>
</dbReference>
<feature type="region of interest" description="Disordered" evidence="3">
    <location>
        <begin position="83"/>
        <end position="119"/>
    </location>
</feature>
<keyword evidence="1" id="KW-0520">NAD</keyword>
<gene>
    <name evidence="5" type="ORF">GPJ59_23025</name>
</gene>
<evidence type="ECO:0000256" key="1">
    <source>
        <dbReference type="ARBA" id="ARBA00023027"/>
    </source>
</evidence>
<evidence type="ECO:0000256" key="3">
    <source>
        <dbReference type="SAM" id="MobiDB-lite"/>
    </source>
</evidence>
<feature type="domain" description="3-dehydroquinate synthase C-terminal" evidence="4">
    <location>
        <begin position="229"/>
        <end position="340"/>
    </location>
</feature>
<name>A0ABS6ZD56_9ACTN</name>
<dbReference type="Proteomes" id="UP000812013">
    <property type="component" value="Unassembled WGS sequence"/>
</dbReference>
<dbReference type="PANTHER" id="PTHR43622">
    <property type="entry name" value="3-DEHYDROQUINATE SYNTHASE"/>
    <property type="match status" value="1"/>
</dbReference>
<feature type="compositionally biased region" description="Low complexity" evidence="3">
    <location>
        <begin position="389"/>
        <end position="404"/>
    </location>
</feature>
<dbReference type="PANTHER" id="PTHR43622:SF7">
    <property type="entry name" value="3-DEHYDROQUINATE SYNTHASE, CHLOROPLASTIC"/>
    <property type="match status" value="1"/>
</dbReference>
<accession>A0ABS6ZD56</accession>
<protein>
    <recommendedName>
        <fullName evidence="4">3-dehydroquinate synthase C-terminal domain-containing protein</fullName>
    </recommendedName>
</protein>
<dbReference type="InterPro" id="IPR050071">
    <property type="entry name" value="Dehydroquinate_synthase"/>
</dbReference>